<dbReference type="InterPro" id="IPR036388">
    <property type="entry name" value="WH-like_DNA-bd_sf"/>
</dbReference>
<dbReference type="InterPro" id="IPR036390">
    <property type="entry name" value="WH_DNA-bd_sf"/>
</dbReference>
<dbReference type="AlphaFoldDB" id="A0A2P8Q0V9"/>
<dbReference type="PANTHER" id="PTHR33154:SF18">
    <property type="entry name" value="ARSENICAL RESISTANCE OPERON REPRESSOR"/>
    <property type="match status" value="1"/>
</dbReference>
<comment type="caution">
    <text evidence="6">The sequence shown here is derived from an EMBL/GenBank/DDBJ whole genome shotgun (WGS) entry which is preliminary data.</text>
</comment>
<keyword evidence="2" id="KW-0238">DNA-binding</keyword>
<gene>
    <name evidence="6" type="ORF">C6Y14_28865</name>
</gene>
<reference evidence="6 7" key="1">
    <citation type="submission" date="2018-03" db="EMBL/GenBank/DDBJ databases">
        <title>Streptomyces dioscori sp. nov., a novel endophytic actinobacterium isolated from bulbil of Dioscorea bulbifera L.</title>
        <authorList>
            <person name="Zhikuan W."/>
        </authorList>
    </citation>
    <scope>NUCLEOTIDE SEQUENCE [LARGE SCALE GENOMIC DNA]</scope>
    <source>
        <strain evidence="6 7">A217</strain>
    </source>
</reference>
<dbReference type="NCBIfam" id="NF033788">
    <property type="entry name" value="HTH_metalloreg"/>
    <property type="match status" value="1"/>
</dbReference>
<dbReference type="CDD" id="cd00090">
    <property type="entry name" value="HTH_ARSR"/>
    <property type="match status" value="1"/>
</dbReference>
<dbReference type="GO" id="GO:0003700">
    <property type="term" value="F:DNA-binding transcription factor activity"/>
    <property type="evidence" value="ECO:0007669"/>
    <property type="project" value="InterPro"/>
</dbReference>
<dbReference type="SUPFAM" id="SSF46785">
    <property type="entry name" value="Winged helix' DNA-binding domain"/>
    <property type="match status" value="1"/>
</dbReference>
<protein>
    <submittedName>
        <fullName evidence="6">ArsR family transcriptional regulator</fullName>
    </submittedName>
</protein>
<feature type="region of interest" description="Disordered" evidence="4">
    <location>
        <begin position="1"/>
        <end position="31"/>
    </location>
</feature>
<evidence type="ECO:0000256" key="1">
    <source>
        <dbReference type="ARBA" id="ARBA00023015"/>
    </source>
</evidence>
<dbReference type="EMBL" id="PYBJ01000022">
    <property type="protein sequence ID" value="PSM39898.1"/>
    <property type="molecule type" value="Genomic_DNA"/>
</dbReference>
<dbReference type="InterPro" id="IPR051081">
    <property type="entry name" value="HTH_MetalResp_TranReg"/>
</dbReference>
<evidence type="ECO:0000313" key="7">
    <source>
        <dbReference type="Proteomes" id="UP000240429"/>
    </source>
</evidence>
<dbReference type="Gene3D" id="1.10.10.10">
    <property type="entry name" value="Winged helix-like DNA-binding domain superfamily/Winged helix DNA-binding domain"/>
    <property type="match status" value="1"/>
</dbReference>
<keyword evidence="7" id="KW-1185">Reference proteome</keyword>
<dbReference type="Pfam" id="PF01022">
    <property type="entry name" value="HTH_5"/>
    <property type="match status" value="1"/>
</dbReference>
<dbReference type="InterPro" id="IPR001845">
    <property type="entry name" value="HTH_ArsR_DNA-bd_dom"/>
</dbReference>
<dbReference type="GO" id="GO:0003677">
    <property type="term" value="F:DNA binding"/>
    <property type="evidence" value="ECO:0007669"/>
    <property type="project" value="UniProtKB-KW"/>
</dbReference>
<dbReference type="SMART" id="SM00418">
    <property type="entry name" value="HTH_ARSR"/>
    <property type="match status" value="1"/>
</dbReference>
<organism evidence="6 7">
    <name type="scientific">Streptomyces dioscori</name>
    <dbReference type="NCBI Taxonomy" id="2109333"/>
    <lineage>
        <taxon>Bacteria</taxon>
        <taxon>Bacillati</taxon>
        <taxon>Actinomycetota</taxon>
        <taxon>Actinomycetes</taxon>
        <taxon>Kitasatosporales</taxon>
        <taxon>Streptomycetaceae</taxon>
        <taxon>Streptomyces</taxon>
        <taxon>Streptomyces aurantiacus group</taxon>
    </lineage>
</organism>
<dbReference type="PROSITE" id="PS50987">
    <property type="entry name" value="HTH_ARSR_2"/>
    <property type="match status" value="1"/>
</dbReference>
<evidence type="ECO:0000259" key="5">
    <source>
        <dbReference type="PROSITE" id="PS50987"/>
    </source>
</evidence>
<accession>A0A2P8Q0V9</accession>
<dbReference type="RefSeq" id="WP_107019773.1">
    <property type="nucleotide sequence ID" value="NZ_KZ679049.1"/>
</dbReference>
<evidence type="ECO:0000256" key="4">
    <source>
        <dbReference type="SAM" id="MobiDB-lite"/>
    </source>
</evidence>
<proteinExistence type="predicted"/>
<dbReference type="PRINTS" id="PR00778">
    <property type="entry name" value="HTHARSR"/>
</dbReference>
<dbReference type="Proteomes" id="UP000240429">
    <property type="component" value="Unassembled WGS sequence"/>
</dbReference>
<dbReference type="OrthoDB" id="9798835at2"/>
<evidence type="ECO:0000256" key="2">
    <source>
        <dbReference type="ARBA" id="ARBA00023125"/>
    </source>
</evidence>
<dbReference type="InterPro" id="IPR011991">
    <property type="entry name" value="ArsR-like_HTH"/>
</dbReference>
<feature type="domain" description="HTH arsR-type" evidence="5">
    <location>
        <begin position="52"/>
        <end position="146"/>
    </location>
</feature>
<keyword evidence="3" id="KW-0804">Transcription</keyword>
<evidence type="ECO:0000256" key="3">
    <source>
        <dbReference type="ARBA" id="ARBA00023163"/>
    </source>
</evidence>
<dbReference type="PANTHER" id="PTHR33154">
    <property type="entry name" value="TRANSCRIPTIONAL REGULATOR, ARSR FAMILY"/>
    <property type="match status" value="1"/>
</dbReference>
<keyword evidence="1" id="KW-0805">Transcription regulation</keyword>
<sequence>MRRIERAVRPASNSTRAAGAGPSDGRGGDKEVVMARPSKLRVAVSDPGQWLSERERAQLLAPKLRALADETRLTLILLIAQRPRTVKELQEATGLSQTLVSHHLAPLREQELVEAIPQGRSNQYVMCCSALAEPLRMFASLAALDPETVAACLEPSAPAAATEG</sequence>
<evidence type="ECO:0000313" key="6">
    <source>
        <dbReference type="EMBL" id="PSM39898.1"/>
    </source>
</evidence>
<name>A0A2P8Q0V9_9ACTN</name>